<feature type="compositionally biased region" description="Basic and acidic residues" evidence="1">
    <location>
        <begin position="1"/>
        <end position="11"/>
    </location>
</feature>
<sequence>MRFPKSTEKSMGRGARAAAAQSRWGRASRASVSPGRTIRSAPAVGG</sequence>
<evidence type="ECO:0000313" key="3">
    <source>
        <dbReference type="Proteomes" id="UP000236370"/>
    </source>
</evidence>
<dbReference type="Proteomes" id="UP000236370">
    <property type="component" value="Unassembled WGS sequence"/>
</dbReference>
<feature type="compositionally biased region" description="Low complexity" evidence="1">
    <location>
        <begin position="12"/>
        <end position="31"/>
    </location>
</feature>
<evidence type="ECO:0000256" key="1">
    <source>
        <dbReference type="SAM" id="MobiDB-lite"/>
    </source>
</evidence>
<organism evidence="2 3">
    <name type="scientific">Pan troglodytes</name>
    <name type="common">Chimpanzee</name>
    <dbReference type="NCBI Taxonomy" id="9598"/>
    <lineage>
        <taxon>Eukaryota</taxon>
        <taxon>Metazoa</taxon>
        <taxon>Chordata</taxon>
        <taxon>Craniata</taxon>
        <taxon>Vertebrata</taxon>
        <taxon>Euteleostomi</taxon>
        <taxon>Mammalia</taxon>
        <taxon>Eutheria</taxon>
        <taxon>Euarchontoglires</taxon>
        <taxon>Primates</taxon>
        <taxon>Haplorrhini</taxon>
        <taxon>Catarrhini</taxon>
        <taxon>Hominidae</taxon>
        <taxon>Pan</taxon>
    </lineage>
</organism>
<name>A0A2J8KBP0_PANTR</name>
<reference evidence="2 3" key="1">
    <citation type="submission" date="2017-12" db="EMBL/GenBank/DDBJ databases">
        <title>High-resolution comparative analysis of great ape genomes.</title>
        <authorList>
            <person name="Pollen A."/>
            <person name="Hastie A."/>
            <person name="Hormozdiari F."/>
            <person name="Dougherty M."/>
            <person name="Liu R."/>
            <person name="Chaisson M."/>
            <person name="Hoppe E."/>
            <person name="Hill C."/>
            <person name="Pang A."/>
            <person name="Hillier L."/>
            <person name="Baker C."/>
            <person name="Armstrong J."/>
            <person name="Shendure J."/>
            <person name="Paten B."/>
            <person name="Wilson R."/>
            <person name="Chao H."/>
            <person name="Schneider V."/>
            <person name="Ventura M."/>
            <person name="Kronenberg Z."/>
            <person name="Murali S."/>
            <person name="Gordon D."/>
            <person name="Cantsilieris S."/>
            <person name="Munson K."/>
            <person name="Nelson B."/>
            <person name="Raja A."/>
            <person name="Underwood J."/>
            <person name="Diekhans M."/>
            <person name="Fiddes I."/>
            <person name="Haussler D."/>
            <person name="Eichler E."/>
        </authorList>
    </citation>
    <scope>NUCLEOTIDE SEQUENCE [LARGE SCALE GENOMIC DNA]</scope>
    <source>
        <strain evidence="2">Yerkes chimp pedigree #C0471</strain>
    </source>
</reference>
<accession>A0A2J8KBP0</accession>
<protein>
    <submittedName>
        <fullName evidence="2">OTOP3 isoform 1</fullName>
    </submittedName>
</protein>
<comment type="caution">
    <text evidence="2">The sequence shown here is derived from an EMBL/GenBank/DDBJ whole genome shotgun (WGS) entry which is preliminary data.</text>
</comment>
<evidence type="ECO:0000313" key="2">
    <source>
        <dbReference type="EMBL" id="PNI32457.1"/>
    </source>
</evidence>
<dbReference type="EMBL" id="NBAG03000379">
    <property type="protein sequence ID" value="PNI32457.1"/>
    <property type="molecule type" value="Genomic_DNA"/>
</dbReference>
<gene>
    <name evidence="2" type="ORF">CK820_G0039922</name>
</gene>
<dbReference type="AlphaFoldDB" id="A0A2J8KBP0"/>
<proteinExistence type="predicted"/>
<feature type="region of interest" description="Disordered" evidence="1">
    <location>
        <begin position="1"/>
        <end position="46"/>
    </location>
</feature>